<reference evidence="2" key="1">
    <citation type="submission" date="2021-04" db="EMBL/GenBank/DDBJ databases">
        <authorList>
            <person name="Tunstrom K."/>
        </authorList>
    </citation>
    <scope>NUCLEOTIDE SEQUENCE</scope>
</reference>
<comment type="caution">
    <text evidence="2">The sequence shown here is derived from an EMBL/GenBank/DDBJ whole genome shotgun (WGS) entry which is preliminary data.</text>
</comment>
<sequence length="204" mass="23995">MNQEIRHSWKCPECHSKQPKTDNTNSPLRQPLQSTQPGRSNVSVLDEASCEASKVTIRARQQSQAVPVDDRYVTEDSLRRILSEELSCMIEVKIKKLLKKRTDHNFYKANYEEIASDLECIYWVERFSSCSNVNEMVSKFYDELRLIIDRSVPKRRPSKSKYPKWFSRTLIKLLSEKNKLRDRYRNMVIHMTNLNMTSYGGQVL</sequence>
<feature type="region of interest" description="Disordered" evidence="1">
    <location>
        <begin position="1"/>
        <end position="43"/>
    </location>
</feature>
<dbReference type="Proteomes" id="UP000691718">
    <property type="component" value="Unassembled WGS sequence"/>
</dbReference>
<dbReference type="AlphaFoldDB" id="A0A8S3W758"/>
<evidence type="ECO:0000313" key="3">
    <source>
        <dbReference type="Proteomes" id="UP000691718"/>
    </source>
</evidence>
<proteinExistence type="predicted"/>
<accession>A0A8S3W758</accession>
<protein>
    <submittedName>
        <fullName evidence="2">(apollo) hypothetical protein</fullName>
    </submittedName>
</protein>
<gene>
    <name evidence="2" type="ORF">PAPOLLO_LOCUS2870</name>
</gene>
<keyword evidence="3" id="KW-1185">Reference proteome</keyword>
<evidence type="ECO:0000313" key="2">
    <source>
        <dbReference type="EMBL" id="CAG4944490.1"/>
    </source>
</evidence>
<evidence type="ECO:0000256" key="1">
    <source>
        <dbReference type="SAM" id="MobiDB-lite"/>
    </source>
</evidence>
<name>A0A8S3W758_PARAO</name>
<dbReference type="OrthoDB" id="7479636at2759"/>
<organism evidence="2 3">
    <name type="scientific">Parnassius apollo</name>
    <name type="common">Apollo butterfly</name>
    <name type="synonym">Papilio apollo</name>
    <dbReference type="NCBI Taxonomy" id="110799"/>
    <lineage>
        <taxon>Eukaryota</taxon>
        <taxon>Metazoa</taxon>
        <taxon>Ecdysozoa</taxon>
        <taxon>Arthropoda</taxon>
        <taxon>Hexapoda</taxon>
        <taxon>Insecta</taxon>
        <taxon>Pterygota</taxon>
        <taxon>Neoptera</taxon>
        <taxon>Endopterygota</taxon>
        <taxon>Lepidoptera</taxon>
        <taxon>Glossata</taxon>
        <taxon>Ditrysia</taxon>
        <taxon>Papilionoidea</taxon>
        <taxon>Papilionidae</taxon>
        <taxon>Parnassiinae</taxon>
        <taxon>Parnassini</taxon>
        <taxon>Parnassius</taxon>
        <taxon>Parnassius</taxon>
    </lineage>
</organism>
<dbReference type="EMBL" id="CAJQZP010000191">
    <property type="protein sequence ID" value="CAG4944490.1"/>
    <property type="molecule type" value="Genomic_DNA"/>
</dbReference>
<feature type="compositionally biased region" description="Polar residues" evidence="1">
    <location>
        <begin position="21"/>
        <end position="43"/>
    </location>
</feature>
<feature type="compositionally biased region" description="Basic and acidic residues" evidence="1">
    <location>
        <begin position="1"/>
        <end position="20"/>
    </location>
</feature>